<keyword evidence="7 9" id="KW-0627">Porphyrin biosynthesis</keyword>
<proteinExistence type="inferred from homology"/>
<protein>
    <recommendedName>
        <fullName evidence="9 10">Ferrochelatase</fullName>
        <ecNumber evidence="9 10">4.98.1.1</ecNumber>
    </recommendedName>
    <alternativeName>
        <fullName evidence="9">Heme synthase</fullName>
    </alternativeName>
    <alternativeName>
        <fullName evidence="9">Protoheme ferro-lyase</fullName>
    </alternativeName>
</protein>
<dbReference type="HAMAP" id="MF_00323">
    <property type="entry name" value="Ferrochelatase"/>
    <property type="match status" value="1"/>
</dbReference>
<dbReference type="GO" id="GO:0005737">
    <property type="term" value="C:cytoplasm"/>
    <property type="evidence" value="ECO:0007669"/>
    <property type="project" value="UniProtKB-SubCell"/>
</dbReference>
<keyword evidence="5 9" id="KW-0350">Heme biosynthesis</keyword>
<evidence type="ECO:0000256" key="9">
    <source>
        <dbReference type="HAMAP-Rule" id="MF_00323"/>
    </source>
</evidence>
<name>A0A2U1SLQ2_METSR</name>
<evidence type="ECO:0000256" key="7">
    <source>
        <dbReference type="ARBA" id="ARBA00023244"/>
    </source>
</evidence>
<feature type="binding site" evidence="9">
    <location>
        <position position="280"/>
    </location>
    <ligand>
        <name>Fe(2+)</name>
        <dbReference type="ChEBI" id="CHEBI:29033"/>
    </ligand>
</feature>
<keyword evidence="3 9" id="KW-0479">Metal-binding</keyword>
<dbReference type="SUPFAM" id="SSF53800">
    <property type="entry name" value="Chelatase"/>
    <property type="match status" value="1"/>
</dbReference>
<dbReference type="OrthoDB" id="9809741at2"/>
<dbReference type="InterPro" id="IPR001015">
    <property type="entry name" value="Ferrochelatase"/>
</dbReference>
<dbReference type="EC" id="4.98.1.1" evidence="9 10"/>
<dbReference type="NCBIfam" id="TIGR00109">
    <property type="entry name" value="hemH"/>
    <property type="match status" value="1"/>
</dbReference>
<dbReference type="PROSITE" id="PS00534">
    <property type="entry name" value="FERROCHELATASE"/>
    <property type="match status" value="1"/>
</dbReference>
<accession>A0A2U1SLQ2</accession>
<dbReference type="CDD" id="cd00419">
    <property type="entry name" value="Ferrochelatase_C"/>
    <property type="match status" value="1"/>
</dbReference>
<keyword evidence="12" id="KW-1185">Reference proteome</keyword>
<keyword evidence="6 9" id="KW-0456">Lyase</keyword>
<feature type="binding site" evidence="9">
    <location>
        <position position="199"/>
    </location>
    <ligand>
        <name>Fe(2+)</name>
        <dbReference type="ChEBI" id="CHEBI:29033"/>
    </ligand>
</feature>
<dbReference type="RefSeq" id="WP_108918549.1">
    <property type="nucleotide sequence ID" value="NZ_BGJY01000001.1"/>
</dbReference>
<dbReference type="Pfam" id="PF00762">
    <property type="entry name" value="Ferrochelatase"/>
    <property type="match status" value="1"/>
</dbReference>
<dbReference type="EMBL" id="PUIV01000045">
    <property type="protein sequence ID" value="PWB92549.1"/>
    <property type="molecule type" value="Genomic_DNA"/>
</dbReference>
<evidence type="ECO:0000256" key="3">
    <source>
        <dbReference type="ARBA" id="ARBA00022723"/>
    </source>
</evidence>
<dbReference type="InterPro" id="IPR033659">
    <property type="entry name" value="Ferrochelatase_N"/>
</dbReference>
<dbReference type="PANTHER" id="PTHR11108:SF1">
    <property type="entry name" value="FERROCHELATASE, MITOCHONDRIAL"/>
    <property type="match status" value="1"/>
</dbReference>
<dbReference type="GO" id="GO:0046872">
    <property type="term" value="F:metal ion binding"/>
    <property type="evidence" value="ECO:0007669"/>
    <property type="project" value="UniProtKB-KW"/>
</dbReference>
<evidence type="ECO:0000256" key="2">
    <source>
        <dbReference type="ARBA" id="ARBA00022490"/>
    </source>
</evidence>
<comment type="catalytic activity">
    <reaction evidence="9 10">
        <text>heme b + 2 H(+) = protoporphyrin IX + Fe(2+)</text>
        <dbReference type="Rhea" id="RHEA:22584"/>
        <dbReference type="ChEBI" id="CHEBI:15378"/>
        <dbReference type="ChEBI" id="CHEBI:29033"/>
        <dbReference type="ChEBI" id="CHEBI:57306"/>
        <dbReference type="ChEBI" id="CHEBI:60344"/>
        <dbReference type="EC" id="4.98.1.1"/>
    </reaction>
</comment>
<evidence type="ECO:0000313" key="11">
    <source>
        <dbReference type="EMBL" id="PWB92549.1"/>
    </source>
</evidence>
<comment type="function">
    <text evidence="9 10">Catalyzes the ferrous insertion into protoporphyrin IX.</text>
</comment>
<comment type="subcellular location">
    <subcellularLocation>
        <location evidence="9 10">Cytoplasm</location>
    </subcellularLocation>
</comment>
<reference evidence="11 12" key="1">
    <citation type="journal article" date="2018" name="Appl. Microbiol. Biotechnol.">
        <title>Co-cultivation of the strictly anaerobic methanogen Methanosarcina barkeri with aerobic methanotrophs in an oxygen-limited membrane bioreactor.</title>
        <authorList>
            <person name="In 't Zandt M.H."/>
            <person name="van den Bosch T.J.M."/>
            <person name="Rijkers R."/>
            <person name="van Kessel M.A.H.J."/>
            <person name="Jetten M.S.M."/>
            <person name="Welte C.U."/>
        </authorList>
    </citation>
    <scope>NUCLEOTIDE SEQUENCE [LARGE SCALE GENOMIC DNA]</scope>
    <source>
        <strain evidence="11 12">DSM 17706</strain>
    </source>
</reference>
<dbReference type="Gene3D" id="3.40.50.1400">
    <property type="match status" value="2"/>
</dbReference>
<evidence type="ECO:0000256" key="8">
    <source>
        <dbReference type="ARBA" id="ARBA00024536"/>
    </source>
</evidence>
<dbReference type="CDD" id="cd03411">
    <property type="entry name" value="Ferrochelatase_N"/>
    <property type="match status" value="1"/>
</dbReference>
<dbReference type="Proteomes" id="UP000245137">
    <property type="component" value="Unassembled WGS sequence"/>
</dbReference>
<keyword evidence="4 9" id="KW-0408">Iron</keyword>
<dbReference type="InterPro" id="IPR033644">
    <property type="entry name" value="Ferrochelatase_C"/>
</dbReference>
<comment type="pathway">
    <text evidence="9 10">Porphyrin-containing compound metabolism; protoheme biosynthesis; protoheme from protoporphyrin-IX: step 1/1.</text>
</comment>
<dbReference type="InterPro" id="IPR019772">
    <property type="entry name" value="Ferrochelatase_AS"/>
</dbReference>
<evidence type="ECO:0000256" key="1">
    <source>
        <dbReference type="ARBA" id="ARBA00007718"/>
    </source>
</evidence>
<comment type="catalytic activity">
    <reaction evidence="8">
        <text>Fe-coproporphyrin III + 2 H(+) = coproporphyrin III + Fe(2+)</text>
        <dbReference type="Rhea" id="RHEA:49572"/>
        <dbReference type="ChEBI" id="CHEBI:15378"/>
        <dbReference type="ChEBI" id="CHEBI:29033"/>
        <dbReference type="ChEBI" id="CHEBI:68438"/>
        <dbReference type="ChEBI" id="CHEBI:131725"/>
        <dbReference type="EC" id="4.99.1.9"/>
    </reaction>
    <physiologicalReaction direction="right-to-left" evidence="8">
        <dbReference type="Rhea" id="RHEA:49574"/>
    </physiologicalReaction>
</comment>
<dbReference type="PANTHER" id="PTHR11108">
    <property type="entry name" value="FERROCHELATASE"/>
    <property type="match status" value="1"/>
</dbReference>
<evidence type="ECO:0000256" key="6">
    <source>
        <dbReference type="ARBA" id="ARBA00023239"/>
    </source>
</evidence>
<organism evidence="11 12">
    <name type="scientific">Methylosinus sporium</name>
    <dbReference type="NCBI Taxonomy" id="428"/>
    <lineage>
        <taxon>Bacteria</taxon>
        <taxon>Pseudomonadati</taxon>
        <taxon>Pseudomonadota</taxon>
        <taxon>Alphaproteobacteria</taxon>
        <taxon>Hyphomicrobiales</taxon>
        <taxon>Methylocystaceae</taxon>
        <taxon>Methylosinus</taxon>
    </lineage>
</organism>
<comment type="similarity">
    <text evidence="1 9 10">Belongs to the ferrochelatase family.</text>
</comment>
<dbReference type="FunFam" id="3.40.50.1400:FF:000002">
    <property type="entry name" value="Ferrochelatase"/>
    <property type="match status" value="1"/>
</dbReference>
<comment type="caution">
    <text evidence="11">The sequence shown here is derived from an EMBL/GenBank/DDBJ whole genome shotgun (WGS) entry which is preliminary data.</text>
</comment>
<dbReference type="GO" id="GO:0006783">
    <property type="term" value="P:heme biosynthetic process"/>
    <property type="evidence" value="ECO:0007669"/>
    <property type="project" value="UniProtKB-UniRule"/>
</dbReference>
<evidence type="ECO:0000313" key="12">
    <source>
        <dbReference type="Proteomes" id="UP000245137"/>
    </source>
</evidence>
<gene>
    <name evidence="9" type="primary">hemH</name>
    <name evidence="11" type="ORF">C5689_17630</name>
</gene>
<keyword evidence="2 9" id="KW-0963">Cytoplasm</keyword>
<evidence type="ECO:0000256" key="10">
    <source>
        <dbReference type="RuleBase" id="RU000607"/>
    </source>
</evidence>
<dbReference type="UniPathway" id="UPA00252">
    <property type="reaction ID" value="UER00325"/>
</dbReference>
<evidence type="ECO:0000256" key="5">
    <source>
        <dbReference type="ARBA" id="ARBA00023133"/>
    </source>
</evidence>
<evidence type="ECO:0000256" key="4">
    <source>
        <dbReference type="ARBA" id="ARBA00023004"/>
    </source>
</evidence>
<sequence>MSASRIGLLLVNLGTPQGADYWSVRRYLREFLSDRRVVDLPPVLWRPILESFVLTFRPRRSARAYRSVWNEERDEGPLKTITRAQAEKLGARFAERNVIVDFAMRYAGPSIGEKIDALRANGCERILMFPLYPQYAASTTASVVDEAARALALLREQPTLRIVPPFYDDPAYIEALAASTRAQLAALDFEPEILVASFHGLPQAQIDRGDPYRRHCEATLDALRSALGMSPERLRLAFQSRFGRTQWTGPYTANVLQELAQSGVKRVAVLTPGFVSDCLETLEEIGVELRHSYLAEGGENFARLDCLNDSEDGLRALETIARRELSGWL</sequence>
<dbReference type="GO" id="GO:0004325">
    <property type="term" value="F:ferrochelatase activity"/>
    <property type="evidence" value="ECO:0007669"/>
    <property type="project" value="UniProtKB-UniRule"/>
</dbReference>
<dbReference type="AlphaFoldDB" id="A0A2U1SLQ2"/>